<dbReference type="AlphaFoldDB" id="A0AAV4DH32"/>
<keyword evidence="3 11" id="KW-0812">Transmembrane</keyword>
<dbReference type="InterPro" id="IPR019427">
    <property type="entry name" value="7TM_GPCR_serpentine_rcpt_Srw"/>
</dbReference>
<feature type="transmembrane region" description="Helical" evidence="11">
    <location>
        <begin position="310"/>
        <end position="338"/>
    </location>
</feature>
<evidence type="ECO:0000256" key="8">
    <source>
        <dbReference type="ARBA" id="ARBA00023180"/>
    </source>
</evidence>
<comment type="caution">
    <text evidence="13">The sequence shown here is derived from an EMBL/GenBank/DDBJ whole genome shotgun (WGS) entry which is preliminary data.</text>
</comment>
<keyword evidence="4 11" id="KW-1133">Transmembrane helix</keyword>
<sequence>MLKNNKGEKASNTFELIMQSTWEKTAIFPAVTEGRLHVWDNQSKDPSVYTLTTGFLNDRQFGMISLVLLSISQACNVVAIISNSLSIAVFVRLGFSEPSNISLVALAASDLACVVLSVWSGLCFFLSSMGVRLPFDSTNVSYLTGSAPWAFIGRTVAWITAFISFERCLCILVPLKVKKLITSKSTLTAMIIIFIFTFCPCISAFIRNRFTWVFYPYLNATILDVVPVENEYIIQIDYIIIVICGFIQPLLAFLIVLICTIFLIVQLRKLSSWKKSVTSAKSQWQHKPGVNPASNSPPAQDRYSNKEERLVRMVVAIAVIFIVSYIPTCVMLLCSFIFDEFFYFGIYRRMYIVCGILTSLAQKVSGGVNILIYYYMASKFRSALRCLLRFDRPE</sequence>
<name>A0AAV4DH32_9GAST</name>
<accession>A0AAV4DH32</accession>
<dbReference type="PANTHER" id="PTHR24246:SF27">
    <property type="entry name" value="ADENOSINE RECEPTOR, ISOFORM A"/>
    <property type="match status" value="1"/>
</dbReference>
<dbReference type="Proteomes" id="UP000735302">
    <property type="component" value="Unassembled WGS sequence"/>
</dbReference>
<keyword evidence="9" id="KW-0807">Transducer</keyword>
<dbReference type="Gene3D" id="1.20.1070.10">
    <property type="entry name" value="Rhodopsin 7-helix transmembrane proteins"/>
    <property type="match status" value="1"/>
</dbReference>
<organism evidence="13 14">
    <name type="scientific">Plakobranchus ocellatus</name>
    <dbReference type="NCBI Taxonomy" id="259542"/>
    <lineage>
        <taxon>Eukaryota</taxon>
        <taxon>Metazoa</taxon>
        <taxon>Spiralia</taxon>
        <taxon>Lophotrochozoa</taxon>
        <taxon>Mollusca</taxon>
        <taxon>Gastropoda</taxon>
        <taxon>Heterobranchia</taxon>
        <taxon>Euthyneura</taxon>
        <taxon>Panpulmonata</taxon>
        <taxon>Sacoglossa</taxon>
        <taxon>Placobranchoidea</taxon>
        <taxon>Plakobranchidae</taxon>
        <taxon>Plakobranchus</taxon>
    </lineage>
</organism>
<evidence type="ECO:0000256" key="4">
    <source>
        <dbReference type="ARBA" id="ARBA00022989"/>
    </source>
</evidence>
<feature type="domain" description="G-protein coupled receptors family 1 profile" evidence="12">
    <location>
        <begin position="82"/>
        <end position="373"/>
    </location>
</feature>
<feature type="transmembrane region" description="Helical" evidence="11">
    <location>
        <begin position="238"/>
        <end position="265"/>
    </location>
</feature>
<keyword evidence="14" id="KW-1185">Reference proteome</keyword>
<feature type="transmembrane region" description="Helical" evidence="11">
    <location>
        <begin position="103"/>
        <end position="131"/>
    </location>
</feature>
<dbReference type="SUPFAM" id="SSF81321">
    <property type="entry name" value="Family A G protein-coupled receptor-like"/>
    <property type="match status" value="1"/>
</dbReference>
<dbReference type="Pfam" id="PF10324">
    <property type="entry name" value="7TM_GPCR_Srw"/>
    <property type="match status" value="1"/>
</dbReference>
<feature type="transmembrane region" description="Helical" evidence="11">
    <location>
        <begin position="61"/>
        <end position="91"/>
    </location>
</feature>
<dbReference type="InterPro" id="IPR017452">
    <property type="entry name" value="GPCR_Rhodpsn_7TM"/>
</dbReference>
<evidence type="ECO:0000313" key="13">
    <source>
        <dbReference type="EMBL" id="GFO43608.1"/>
    </source>
</evidence>
<keyword evidence="6 11" id="KW-0472">Membrane</keyword>
<evidence type="ECO:0000256" key="1">
    <source>
        <dbReference type="ARBA" id="ARBA00004651"/>
    </source>
</evidence>
<evidence type="ECO:0000256" key="9">
    <source>
        <dbReference type="ARBA" id="ARBA00023224"/>
    </source>
</evidence>
<evidence type="ECO:0000259" key="12">
    <source>
        <dbReference type="PROSITE" id="PS50262"/>
    </source>
</evidence>
<dbReference type="GO" id="GO:0008528">
    <property type="term" value="F:G protein-coupled peptide receptor activity"/>
    <property type="evidence" value="ECO:0007669"/>
    <property type="project" value="InterPro"/>
</dbReference>
<dbReference type="PROSITE" id="PS50262">
    <property type="entry name" value="G_PROTEIN_RECEP_F1_2"/>
    <property type="match status" value="1"/>
</dbReference>
<evidence type="ECO:0000256" key="5">
    <source>
        <dbReference type="ARBA" id="ARBA00023040"/>
    </source>
</evidence>
<evidence type="ECO:0000256" key="7">
    <source>
        <dbReference type="ARBA" id="ARBA00023170"/>
    </source>
</evidence>
<comment type="subcellular location">
    <subcellularLocation>
        <location evidence="1">Cell membrane</location>
        <topology evidence="1">Multi-pass membrane protein</topology>
    </subcellularLocation>
</comment>
<dbReference type="GO" id="GO:0005886">
    <property type="term" value="C:plasma membrane"/>
    <property type="evidence" value="ECO:0007669"/>
    <property type="project" value="UniProtKB-SubCell"/>
</dbReference>
<reference evidence="13 14" key="1">
    <citation type="journal article" date="2021" name="Elife">
        <title>Chloroplast acquisition without the gene transfer in kleptoplastic sea slugs, Plakobranchus ocellatus.</title>
        <authorList>
            <person name="Maeda T."/>
            <person name="Takahashi S."/>
            <person name="Yoshida T."/>
            <person name="Shimamura S."/>
            <person name="Takaki Y."/>
            <person name="Nagai Y."/>
            <person name="Toyoda A."/>
            <person name="Suzuki Y."/>
            <person name="Arimoto A."/>
            <person name="Ishii H."/>
            <person name="Satoh N."/>
            <person name="Nishiyama T."/>
            <person name="Hasebe M."/>
            <person name="Maruyama T."/>
            <person name="Minagawa J."/>
            <person name="Obokata J."/>
            <person name="Shigenobu S."/>
        </authorList>
    </citation>
    <scope>NUCLEOTIDE SEQUENCE [LARGE SCALE GENOMIC DNA]</scope>
</reference>
<feature type="region of interest" description="Disordered" evidence="10">
    <location>
        <begin position="284"/>
        <end position="303"/>
    </location>
</feature>
<feature type="transmembrane region" description="Helical" evidence="11">
    <location>
        <begin position="187"/>
        <end position="206"/>
    </location>
</feature>
<evidence type="ECO:0000256" key="11">
    <source>
        <dbReference type="SAM" id="Phobius"/>
    </source>
</evidence>
<keyword evidence="7 13" id="KW-0675">Receptor</keyword>
<proteinExistence type="predicted"/>
<keyword evidence="2" id="KW-1003">Cell membrane</keyword>
<protein>
    <submittedName>
        <fullName evidence="13">Chemosensory receptor a</fullName>
    </submittedName>
</protein>
<dbReference type="EMBL" id="BLXT01007896">
    <property type="protein sequence ID" value="GFO43608.1"/>
    <property type="molecule type" value="Genomic_DNA"/>
</dbReference>
<gene>
    <name evidence="13" type="ORF">PoB_007011300</name>
</gene>
<evidence type="ECO:0000256" key="6">
    <source>
        <dbReference type="ARBA" id="ARBA00023136"/>
    </source>
</evidence>
<evidence type="ECO:0000313" key="14">
    <source>
        <dbReference type="Proteomes" id="UP000735302"/>
    </source>
</evidence>
<keyword evidence="8" id="KW-0325">Glycoprotein</keyword>
<evidence type="ECO:0000256" key="3">
    <source>
        <dbReference type="ARBA" id="ARBA00022692"/>
    </source>
</evidence>
<feature type="transmembrane region" description="Helical" evidence="11">
    <location>
        <begin position="350"/>
        <end position="375"/>
    </location>
</feature>
<keyword evidence="5" id="KW-0297">G-protein coupled receptor</keyword>
<dbReference type="InterPro" id="IPR000276">
    <property type="entry name" value="GPCR_Rhodpsn"/>
</dbReference>
<dbReference type="PRINTS" id="PR00237">
    <property type="entry name" value="GPCRRHODOPSN"/>
</dbReference>
<dbReference type="PANTHER" id="PTHR24246">
    <property type="entry name" value="OLFACTORY RECEPTOR AND ADENOSINE RECEPTOR"/>
    <property type="match status" value="1"/>
</dbReference>
<evidence type="ECO:0000256" key="2">
    <source>
        <dbReference type="ARBA" id="ARBA00022475"/>
    </source>
</evidence>
<evidence type="ECO:0000256" key="10">
    <source>
        <dbReference type="SAM" id="MobiDB-lite"/>
    </source>
</evidence>